<name>A0A0E9UWF3_ANGAN</name>
<sequence>MIALGPLGHIRLLFQVSLETVLFRYPSSYFSRPVF</sequence>
<dbReference type="AlphaFoldDB" id="A0A0E9UWF3"/>
<protein>
    <submittedName>
        <fullName evidence="1">Uncharacterized protein</fullName>
    </submittedName>
</protein>
<reference evidence="1" key="2">
    <citation type="journal article" date="2015" name="Fish Shellfish Immunol.">
        <title>Early steps in the European eel (Anguilla anguilla)-Vibrio vulnificus interaction in the gills: Role of the RtxA13 toxin.</title>
        <authorList>
            <person name="Callol A."/>
            <person name="Pajuelo D."/>
            <person name="Ebbesson L."/>
            <person name="Teles M."/>
            <person name="MacKenzie S."/>
            <person name="Amaro C."/>
        </authorList>
    </citation>
    <scope>NUCLEOTIDE SEQUENCE</scope>
</reference>
<proteinExistence type="predicted"/>
<reference evidence="1" key="1">
    <citation type="submission" date="2014-11" db="EMBL/GenBank/DDBJ databases">
        <authorList>
            <person name="Amaro Gonzalez C."/>
        </authorList>
    </citation>
    <scope>NUCLEOTIDE SEQUENCE</scope>
</reference>
<dbReference type="EMBL" id="GBXM01038425">
    <property type="protein sequence ID" value="JAH70152.1"/>
    <property type="molecule type" value="Transcribed_RNA"/>
</dbReference>
<evidence type="ECO:0000313" key="1">
    <source>
        <dbReference type="EMBL" id="JAH70152.1"/>
    </source>
</evidence>
<organism evidence="1">
    <name type="scientific">Anguilla anguilla</name>
    <name type="common">European freshwater eel</name>
    <name type="synonym">Muraena anguilla</name>
    <dbReference type="NCBI Taxonomy" id="7936"/>
    <lineage>
        <taxon>Eukaryota</taxon>
        <taxon>Metazoa</taxon>
        <taxon>Chordata</taxon>
        <taxon>Craniata</taxon>
        <taxon>Vertebrata</taxon>
        <taxon>Euteleostomi</taxon>
        <taxon>Actinopterygii</taxon>
        <taxon>Neopterygii</taxon>
        <taxon>Teleostei</taxon>
        <taxon>Anguilliformes</taxon>
        <taxon>Anguillidae</taxon>
        <taxon>Anguilla</taxon>
    </lineage>
</organism>
<accession>A0A0E9UWF3</accession>